<dbReference type="Proteomes" id="UP001341840">
    <property type="component" value="Unassembled WGS sequence"/>
</dbReference>
<protein>
    <submittedName>
        <fullName evidence="1">Uncharacterized protein</fullName>
    </submittedName>
</protein>
<proteinExistence type="predicted"/>
<reference evidence="1 2" key="1">
    <citation type="journal article" date="2023" name="Plants (Basel)">
        <title>Bridging the Gap: Combining Genomics and Transcriptomics Approaches to Understand Stylosanthes scabra, an Orphan Legume from the Brazilian Caatinga.</title>
        <authorList>
            <person name="Ferreira-Neto J.R.C."/>
            <person name="da Silva M.D."/>
            <person name="Binneck E."/>
            <person name="de Melo N.F."/>
            <person name="da Silva R.H."/>
            <person name="de Melo A.L.T.M."/>
            <person name="Pandolfi V."/>
            <person name="Bustamante F.O."/>
            <person name="Brasileiro-Vidal A.C."/>
            <person name="Benko-Iseppon A.M."/>
        </authorList>
    </citation>
    <scope>NUCLEOTIDE SEQUENCE [LARGE SCALE GENOMIC DNA]</scope>
    <source>
        <tissue evidence="1">Leaves</tissue>
    </source>
</reference>
<name>A0ABU6WN47_9FABA</name>
<gene>
    <name evidence="1" type="ORF">PIB30_067011</name>
</gene>
<sequence>MSFTATTEAVVDGGQPVAVAVEGGRNRVPCVQRREKHVEREKSELKEGEREISVELCHRSRASHRWHSWRKPRHRRTPPVRGKNTVVLVVPLSSSFRSLPPLEVVA</sequence>
<keyword evidence="2" id="KW-1185">Reference proteome</keyword>
<organism evidence="1 2">
    <name type="scientific">Stylosanthes scabra</name>
    <dbReference type="NCBI Taxonomy" id="79078"/>
    <lineage>
        <taxon>Eukaryota</taxon>
        <taxon>Viridiplantae</taxon>
        <taxon>Streptophyta</taxon>
        <taxon>Embryophyta</taxon>
        <taxon>Tracheophyta</taxon>
        <taxon>Spermatophyta</taxon>
        <taxon>Magnoliopsida</taxon>
        <taxon>eudicotyledons</taxon>
        <taxon>Gunneridae</taxon>
        <taxon>Pentapetalae</taxon>
        <taxon>rosids</taxon>
        <taxon>fabids</taxon>
        <taxon>Fabales</taxon>
        <taxon>Fabaceae</taxon>
        <taxon>Papilionoideae</taxon>
        <taxon>50 kb inversion clade</taxon>
        <taxon>dalbergioids sensu lato</taxon>
        <taxon>Dalbergieae</taxon>
        <taxon>Pterocarpus clade</taxon>
        <taxon>Stylosanthes</taxon>
    </lineage>
</organism>
<comment type="caution">
    <text evidence="1">The sequence shown here is derived from an EMBL/GenBank/DDBJ whole genome shotgun (WGS) entry which is preliminary data.</text>
</comment>
<accession>A0ABU6WN47</accession>
<evidence type="ECO:0000313" key="1">
    <source>
        <dbReference type="EMBL" id="MED6186475.1"/>
    </source>
</evidence>
<dbReference type="EMBL" id="JASCZI010181935">
    <property type="protein sequence ID" value="MED6186475.1"/>
    <property type="molecule type" value="Genomic_DNA"/>
</dbReference>
<evidence type="ECO:0000313" key="2">
    <source>
        <dbReference type="Proteomes" id="UP001341840"/>
    </source>
</evidence>